<organism evidence="3 4">
    <name type="scientific">Microbispora rosea</name>
    <dbReference type="NCBI Taxonomy" id="58117"/>
    <lineage>
        <taxon>Bacteria</taxon>
        <taxon>Bacillati</taxon>
        <taxon>Actinomycetota</taxon>
        <taxon>Actinomycetes</taxon>
        <taxon>Streptosporangiales</taxon>
        <taxon>Streptosporangiaceae</taxon>
        <taxon>Microbispora</taxon>
    </lineage>
</organism>
<protein>
    <submittedName>
        <fullName evidence="3">NADP-dependent 3-hydroxy acid dehydrogenase YdfG</fullName>
    </submittedName>
</protein>
<dbReference type="SUPFAM" id="SSF51735">
    <property type="entry name" value="NAD(P)-binding Rossmann-fold domains"/>
    <property type="match status" value="1"/>
</dbReference>
<dbReference type="GO" id="GO:0016491">
    <property type="term" value="F:oxidoreductase activity"/>
    <property type="evidence" value="ECO:0007669"/>
    <property type="project" value="UniProtKB-KW"/>
</dbReference>
<dbReference type="PRINTS" id="PR00081">
    <property type="entry name" value="GDHRDH"/>
</dbReference>
<dbReference type="NCBIfam" id="NF004513">
    <property type="entry name" value="PRK05854.1"/>
    <property type="match status" value="1"/>
</dbReference>
<sequence length="306" mass="32613">MSDWNASHIPDQHGRVTVVTGANSGLGLVTATELARHGAHVVMAVRDTVAAERAAETIRRSAPRAEIEVRELDLASLTSVHAFAKDLAAAFPAIDLLVNNAGVVLLGPARTTADGFELQLGTNMLGHFALTGLLLGSLGRAEAARVVSLSSITHKNAHLDFDDLMSRRDFNASRAYGRSKLATTVFGLELDRRLRAAGSPIVSVVAHPGLSRSNLTPRAWEYRPRIGRIFARLGLLVTQSPERGALPQLFAATAPGVRGGQFFGPARLRETRGPVVEVRPSAEAADPSVGRRLWTAAQALTGVTYL</sequence>
<dbReference type="OrthoDB" id="4577644at2"/>
<comment type="similarity">
    <text evidence="1">Belongs to the short-chain dehydrogenases/reductases (SDR) family.</text>
</comment>
<dbReference type="AlphaFoldDB" id="A0A1N7F929"/>
<evidence type="ECO:0000256" key="1">
    <source>
        <dbReference type="ARBA" id="ARBA00006484"/>
    </source>
</evidence>
<reference evidence="4" key="1">
    <citation type="submission" date="2017-01" db="EMBL/GenBank/DDBJ databases">
        <authorList>
            <person name="Varghese N."/>
            <person name="Submissions S."/>
        </authorList>
    </citation>
    <scope>NUCLEOTIDE SEQUENCE [LARGE SCALE GENOMIC DNA]</scope>
    <source>
        <strain evidence="4">ATCC 12950</strain>
    </source>
</reference>
<dbReference type="InterPro" id="IPR002347">
    <property type="entry name" value="SDR_fam"/>
</dbReference>
<proteinExistence type="inferred from homology"/>
<dbReference type="RefSeq" id="WP_076438854.1">
    <property type="nucleotide sequence ID" value="NZ_FTNI01000021.1"/>
</dbReference>
<dbReference type="STRING" id="58117.SAMN05421833_12127"/>
<dbReference type="Proteomes" id="UP000186096">
    <property type="component" value="Unassembled WGS sequence"/>
</dbReference>
<dbReference type="PANTHER" id="PTHR24320">
    <property type="entry name" value="RETINOL DEHYDROGENASE"/>
    <property type="match status" value="1"/>
</dbReference>
<name>A0A1N7F929_9ACTN</name>
<dbReference type="Gene3D" id="3.40.50.720">
    <property type="entry name" value="NAD(P)-binding Rossmann-like Domain"/>
    <property type="match status" value="1"/>
</dbReference>
<evidence type="ECO:0000313" key="4">
    <source>
        <dbReference type="Proteomes" id="UP000186096"/>
    </source>
</evidence>
<accession>A0A1N7F929</accession>
<dbReference type="PANTHER" id="PTHR24320:SF148">
    <property type="entry name" value="NAD(P)-BINDING ROSSMANN-FOLD SUPERFAMILY PROTEIN"/>
    <property type="match status" value="1"/>
</dbReference>
<evidence type="ECO:0000313" key="3">
    <source>
        <dbReference type="EMBL" id="SIR96725.1"/>
    </source>
</evidence>
<gene>
    <name evidence="3" type="ORF">SAMN05421833_12127</name>
</gene>
<dbReference type="Pfam" id="PF00106">
    <property type="entry name" value="adh_short"/>
    <property type="match status" value="1"/>
</dbReference>
<dbReference type="EMBL" id="FTNI01000021">
    <property type="protein sequence ID" value="SIR96725.1"/>
    <property type="molecule type" value="Genomic_DNA"/>
</dbReference>
<dbReference type="NCBIfam" id="NF004846">
    <property type="entry name" value="PRK06197.1"/>
    <property type="match status" value="1"/>
</dbReference>
<dbReference type="InterPro" id="IPR036291">
    <property type="entry name" value="NAD(P)-bd_dom_sf"/>
</dbReference>
<keyword evidence="2" id="KW-0560">Oxidoreductase</keyword>
<keyword evidence="4" id="KW-1185">Reference proteome</keyword>
<evidence type="ECO:0000256" key="2">
    <source>
        <dbReference type="ARBA" id="ARBA00023002"/>
    </source>
</evidence>